<keyword evidence="7 15" id="KW-0812">Transmembrane</keyword>
<dbReference type="GO" id="GO:0008194">
    <property type="term" value="F:UDP-glycosyltransferase activity"/>
    <property type="evidence" value="ECO:0007669"/>
    <property type="project" value="TreeGrafter"/>
</dbReference>
<accession>T1KEZ4</accession>
<keyword evidence="9 15" id="KW-0735">Signal-anchor</keyword>
<dbReference type="eggNOG" id="KOG2287">
    <property type="taxonomic scope" value="Eukaryota"/>
</dbReference>
<dbReference type="Gene3D" id="3.90.550.50">
    <property type="match status" value="1"/>
</dbReference>
<comment type="pathway">
    <text evidence="3">Protein modification; protein glycosylation.</text>
</comment>
<comment type="similarity">
    <text evidence="4 15">Belongs to the glycosyltransferase 31 family.</text>
</comment>
<keyword evidence="17" id="KW-1185">Reference proteome</keyword>
<feature type="transmembrane region" description="Helical" evidence="15">
    <location>
        <begin position="12"/>
        <end position="32"/>
    </location>
</feature>
<dbReference type="Pfam" id="PF01762">
    <property type="entry name" value="Galactosyl_T"/>
    <property type="match status" value="1"/>
</dbReference>
<evidence type="ECO:0000256" key="6">
    <source>
        <dbReference type="ARBA" id="ARBA00022679"/>
    </source>
</evidence>
<dbReference type="HOGENOM" id="CLU_591287_0_0_1"/>
<keyword evidence="8" id="KW-0256">Endoplasmic reticulum</keyword>
<reference evidence="16" key="2">
    <citation type="submission" date="2015-06" db="UniProtKB">
        <authorList>
            <consortium name="EnsemblMetazoa"/>
        </authorList>
    </citation>
    <scope>IDENTIFICATION</scope>
</reference>
<evidence type="ECO:0000256" key="14">
    <source>
        <dbReference type="ARBA" id="ARBA00047667"/>
    </source>
</evidence>
<organism evidence="16 17">
    <name type="scientific">Tetranychus urticae</name>
    <name type="common">Two-spotted spider mite</name>
    <dbReference type="NCBI Taxonomy" id="32264"/>
    <lineage>
        <taxon>Eukaryota</taxon>
        <taxon>Metazoa</taxon>
        <taxon>Ecdysozoa</taxon>
        <taxon>Arthropoda</taxon>
        <taxon>Chelicerata</taxon>
        <taxon>Arachnida</taxon>
        <taxon>Acari</taxon>
        <taxon>Acariformes</taxon>
        <taxon>Trombidiformes</taxon>
        <taxon>Prostigmata</taxon>
        <taxon>Eleutherengona</taxon>
        <taxon>Raphignathae</taxon>
        <taxon>Tetranychoidea</taxon>
        <taxon>Tetranychidae</taxon>
        <taxon>Tetranychus</taxon>
    </lineage>
</organism>
<keyword evidence="5 15" id="KW-0328">Glycosyltransferase</keyword>
<keyword evidence="6" id="KW-0808">Transferase</keyword>
<dbReference type="OrthoDB" id="1158011at2759"/>
<dbReference type="GO" id="GO:0005783">
    <property type="term" value="C:endoplasmic reticulum"/>
    <property type="evidence" value="ECO:0007669"/>
    <property type="project" value="UniProtKB-SubCell"/>
</dbReference>
<evidence type="ECO:0000256" key="7">
    <source>
        <dbReference type="ARBA" id="ARBA00022692"/>
    </source>
</evidence>
<dbReference type="EMBL" id="CAEY01000030">
    <property type="status" value="NOT_ANNOTATED_CDS"/>
    <property type="molecule type" value="Genomic_DNA"/>
</dbReference>
<name>T1KEZ4_TETUR</name>
<evidence type="ECO:0000313" key="17">
    <source>
        <dbReference type="Proteomes" id="UP000015104"/>
    </source>
</evidence>
<evidence type="ECO:0000256" key="10">
    <source>
        <dbReference type="ARBA" id="ARBA00022989"/>
    </source>
</evidence>
<reference evidence="17" key="1">
    <citation type="submission" date="2011-08" db="EMBL/GenBank/DDBJ databases">
        <authorList>
            <person name="Rombauts S."/>
        </authorList>
    </citation>
    <scope>NUCLEOTIDE SEQUENCE</scope>
    <source>
        <strain evidence="17">London</strain>
    </source>
</reference>
<dbReference type="PANTHER" id="PTHR11214:SF219">
    <property type="entry name" value="UDP-GALNAC:BETA-1,3-N-ACETYLGALACTOSAMINYLTRANSFERASE 2"/>
    <property type="match status" value="1"/>
</dbReference>
<protein>
    <recommendedName>
        <fullName evidence="15">Hexosyltransferase</fullName>
        <ecNumber evidence="15">2.4.1.-</ecNumber>
    </recommendedName>
</protein>
<dbReference type="InterPro" id="IPR002659">
    <property type="entry name" value="Glyco_trans_31"/>
</dbReference>
<keyword evidence="12 15" id="KW-0472">Membrane</keyword>
<evidence type="ECO:0000256" key="12">
    <source>
        <dbReference type="ARBA" id="ARBA00023136"/>
    </source>
</evidence>
<dbReference type="GO" id="GO:0016758">
    <property type="term" value="F:hexosyltransferase activity"/>
    <property type="evidence" value="ECO:0007669"/>
    <property type="project" value="InterPro"/>
</dbReference>
<evidence type="ECO:0000256" key="3">
    <source>
        <dbReference type="ARBA" id="ARBA00004922"/>
    </source>
</evidence>
<gene>
    <name evidence="16" type="primary">107363544</name>
</gene>
<dbReference type="GO" id="GO:0000139">
    <property type="term" value="C:Golgi membrane"/>
    <property type="evidence" value="ECO:0007669"/>
    <property type="project" value="UniProtKB-SubCell"/>
</dbReference>
<evidence type="ECO:0000256" key="5">
    <source>
        <dbReference type="ARBA" id="ARBA00022676"/>
    </source>
</evidence>
<evidence type="ECO:0000256" key="1">
    <source>
        <dbReference type="ARBA" id="ARBA00004240"/>
    </source>
</evidence>
<dbReference type="EnsemblMetazoa" id="tetur10g01280.1">
    <property type="protein sequence ID" value="tetur10g01280.1"/>
    <property type="gene ID" value="tetur10g01280"/>
</dbReference>
<dbReference type="AlphaFoldDB" id="T1KEZ4"/>
<dbReference type="Proteomes" id="UP000015104">
    <property type="component" value="Unassembled WGS sequence"/>
</dbReference>
<evidence type="ECO:0000256" key="9">
    <source>
        <dbReference type="ARBA" id="ARBA00022968"/>
    </source>
</evidence>
<keyword evidence="10 15" id="KW-1133">Transmembrane helix</keyword>
<evidence type="ECO:0000256" key="15">
    <source>
        <dbReference type="RuleBase" id="RU363063"/>
    </source>
</evidence>
<evidence type="ECO:0000256" key="13">
    <source>
        <dbReference type="ARBA" id="ARBA00023180"/>
    </source>
</evidence>
<evidence type="ECO:0000313" key="16">
    <source>
        <dbReference type="EnsemblMetazoa" id="tetur10g01280.1"/>
    </source>
</evidence>
<sequence>MLAARPGCTFFSSHWFVTALIVIISFFAYISINYHGEQEFINQNKTDLVGLVLSARSNFDKRNVLRETWFNGKSTYDTGNVNIKLHFIVGKNDCRIPIDYREDEYSCMEWVYNETEDCKTNVLSHDTESISYGNTFSSHIFRGFSFKVHQDILLKLVGCLFPCRCDTIILKNVLTQEILLNQSFVGEQKQNDYGFNYQAVAPILFLPKGFTGLLFVLNTDNLNCQPERVHRWNRFAKLTQILRVYKDLNDYESLVFHGEEIIMASFVIELADQSAYLKMIKDKEKNYHEFDKELSEIKVKLENELLEHEDIILVDVIDVYRNLPEKLVHAIAWTMTTENADLILKTDDDCFIDLANISHKINLLTERKSIWWGNFRHNMLVNVYGKWAENFFPGSVYPSFACGSGYIISSDIANWITMNKKFLHYFQGEDVSMGIWLSSIIPIYLMDRDWACAEDAPRDELLAYCQLNPSQLRQFHAMKSKNIKNN</sequence>
<dbReference type="STRING" id="32264.T1KEZ4"/>
<dbReference type="PANTHER" id="PTHR11214">
    <property type="entry name" value="BETA-1,3-N-ACETYLGLUCOSAMINYLTRANSFERASE"/>
    <property type="match status" value="1"/>
</dbReference>
<evidence type="ECO:0000256" key="11">
    <source>
        <dbReference type="ARBA" id="ARBA00023034"/>
    </source>
</evidence>
<dbReference type="EC" id="2.4.1.-" evidence="15"/>
<dbReference type="KEGG" id="tut:107363544"/>
<proteinExistence type="inferred from homology"/>
<keyword evidence="13" id="KW-0325">Glycoprotein</keyword>
<dbReference type="OMA" id="GKWAEHD"/>
<comment type="catalytic activity">
    <reaction evidence="14">
        <text>3-O-(N-acetyl-beta-D-glucosaminyl-(1-&gt;4)-alpha-D-mannosyl)-L-threonyl-[protein] + UDP-N-acetyl-alpha-D-galactosamine = 3-O-[beta-D-GalNAc-(1-&gt;3)-beta-D-GlcNAc-(1-&gt;4)-alpha-D-Man]-L-Thr-[protein] + UDP + H(+)</text>
        <dbReference type="Rhea" id="RHEA:37667"/>
        <dbReference type="Rhea" id="RHEA-COMP:13308"/>
        <dbReference type="Rhea" id="RHEA-COMP:13618"/>
        <dbReference type="ChEBI" id="CHEBI:15378"/>
        <dbReference type="ChEBI" id="CHEBI:58223"/>
        <dbReference type="ChEBI" id="CHEBI:67138"/>
        <dbReference type="ChEBI" id="CHEBI:136709"/>
        <dbReference type="ChEBI" id="CHEBI:137540"/>
        <dbReference type="EC" id="2.4.1.313"/>
    </reaction>
</comment>
<evidence type="ECO:0000256" key="8">
    <source>
        <dbReference type="ARBA" id="ARBA00022824"/>
    </source>
</evidence>
<evidence type="ECO:0000256" key="2">
    <source>
        <dbReference type="ARBA" id="ARBA00004323"/>
    </source>
</evidence>
<comment type="subcellular location">
    <subcellularLocation>
        <location evidence="1">Endoplasmic reticulum</location>
    </subcellularLocation>
    <subcellularLocation>
        <location evidence="2 15">Golgi apparatus membrane</location>
        <topology evidence="2 15">Single-pass type II membrane protein</topology>
    </subcellularLocation>
</comment>
<dbReference type="GO" id="GO:0006493">
    <property type="term" value="P:protein O-linked glycosylation"/>
    <property type="evidence" value="ECO:0007669"/>
    <property type="project" value="TreeGrafter"/>
</dbReference>
<evidence type="ECO:0000256" key="4">
    <source>
        <dbReference type="ARBA" id="ARBA00008661"/>
    </source>
</evidence>
<keyword evidence="11 15" id="KW-0333">Golgi apparatus</keyword>